<gene>
    <name evidence="1" type="ORF">GCM10018772_09950</name>
</gene>
<reference evidence="1" key="1">
    <citation type="journal article" date="2014" name="Int. J. Syst. Evol. Microbiol.">
        <title>Complete genome sequence of Corynebacterium casei LMG S-19264T (=DSM 44701T), isolated from a smear-ripened cheese.</title>
        <authorList>
            <consortium name="US DOE Joint Genome Institute (JGI-PGF)"/>
            <person name="Walter F."/>
            <person name="Albersmeier A."/>
            <person name="Kalinowski J."/>
            <person name="Ruckert C."/>
        </authorList>
    </citation>
    <scope>NUCLEOTIDE SEQUENCE</scope>
    <source>
        <strain evidence="1">JCM 4477</strain>
    </source>
</reference>
<dbReference type="Proteomes" id="UP000630718">
    <property type="component" value="Unassembled WGS sequence"/>
</dbReference>
<evidence type="ECO:0008006" key="3">
    <source>
        <dbReference type="Google" id="ProtNLM"/>
    </source>
</evidence>
<comment type="caution">
    <text evidence="1">The sequence shown here is derived from an EMBL/GenBank/DDBJ whole genome shotgun (WGS) entry which is preliminary data.</text>
</comment>
<organism evidence="1 2">
    <name type="scientific">Streptomyces fumanus</name>
    <dbReference type="NCBI Taxonomy" id="67302"/>
    <lineage>
        <taxon>Bacteria</taxon>
        <taxon>Bacillati</taxon>
        <taxon>Actinomycetota</taxon>
        <taxon>Actinomycetes</taxon>
        <taxon>Kitasatosporales</taxon>
        <taxon>Streptomycetaceae</taxon>
        <taxon>Streptomyces</taxon>
    </lineage>
</organism>
<dbReference type="InterPro" id="IPR011989">
    <property type="entry name" value="ARM-like"/>
</dbReference>
<dbReference type="AlphaFoldDB" id="A0A919A5Z7"/>
<evidence type="ECO:0000313" key="2">
    <source>
        <dbReference type="Proteomes" id="UP000630718"/>
    </source>
</evidence>
<proteinExistence type="predicted"/>
<keyword evidence="2" id="KW-1185">Reference proteome</keyword>
<dbReference type="RefSeq" id="WP_268257627.1">
    <property type="nucleotide sequence ID" value="NZ_BNBI01000002.1"/>
</dbReference>
<reference evidence="1" key="2">
    <citation type="submission" date="2020-09" db="EMBL/GenBank/DDBJ databases">
        <authorList>
            <person name="Sun Q."/>
            <person name="Ohkuma M."/>
        </authorList>
    </citation>
    <scope>NUCLEOTIDE SEQUENCE</scope>
    <source>
        <strain evidence="1">JCM 4477</strain>
    </source>
</reference>
<evidence type="ECO:0000313" key="1">
    <source>
        <dbReference type="EMBL" id="GHE88283.1"/>
    </source>
</evidence>
<name>A0A919A5Z7_9ACTN</name>
<dbReference type="InterPro" id="IPR016024">
    <property type="entry name" value="ARM-type_fold"/>
</dbReference>
<dbReference type="Gene3D" id="1.25.10.10">
    <property type="entry name" value="Leucine-rich Repeat Variant"/>
    <property type="match status" value="1"/>
</dbReference>
<accession>A0A919A5Z7</accession>
<dbReference type="SUPFAM" id="SSF48371">
    <property type="entry name" value="ARM repeat"/>
    <property type="match status" value="1"/>
</dbReference>
<dbReference type="EMBL" id="BNBI01000002">
    <property type="protein sequence ID" value="GHE88283.1"/>
    <property type="molecule type" value="Genomic_DNA"/>
</dbReference>
<sequence length="343" mass="37132">MKDWRTDPTFEMCREVMGGADLALFSGGPFDVRAAVASILPEPPQGLDLDAVPWGNFPHGHDVRKAVSLLRAGGEPVADAAGVLWGLCADDSRAAAALAVPFLIPLAINAHHPHRTAALAVLSGPARARHHGVASREEFLLHRNDPRRHAPDTHDDYGYEVTGYPAGWSVAAARAAITTATTTLLPLLRDSDPTVRVDAAYVLATAADPAHTIRTALANGFTTEGDVMVRAALLLATAEITRAHPHPPTVTWLRERWHDRAEAPEARLSAAVGWLCLTDQSAPEELRRTVDTLADVERAHAMEALPWMSAASGTNEPGLLRCRRCMLHPEEPDPEEVFWDSLF</sequence>
<protein>
    <recommendedName>
        <fullName evidence="3">HEAT repeat domain-containing protein</fullName>
    </recommendedName>
</protein>